<evidence type="ECO:0000313" key="2">
    <source>
        <dbReference type="EMBL" id="GAI54846.1"/>
    </source>
</evidence>
<organism evidence="2">
    <name type="scientific">marine sediment metagenome</name>
    <dbReference type="NCBI Taxonomy" id="412755"/>
    <lineage>
        <taxon>unclassified sequences</taxon>
        <taxon>metagenomes</taxon>
        <taxon>ecological metagenomes</taxon>
    </lineage>
</organism>
<name>X1QJ41_9ZZZZ</name>
<sequence>ALERLAKDTGVYLENPVDIYIYANSTDLRGAMVFPREWTGGVAFTEYGIIAIGVSEKQLDWGKRALAHELGHLVTHQITFSPYGAILPTWLDEGLAMHAEGKPDPYLQGWLEKAISEQRLISVRSLSSPFSAKPEEAYISYAQSQSLVEFLIQDYGKDRIFRLLTLLKEGNTCDEALSEVYGFDQDGLDKLWREYIISQTQSQSGLDCAPPWVEWLHKG</sequence>
<gene>
    <name evidence="2" type="ORF">S06H3_53171</name>
</gene>
<proteinExistence type="predicted"/>
<dbReference type="Pfam" id="PF13485">
    <property type="entry name" value="Peptidase_MA_2"/>
    <property type="match status" value="1"/>
</dbReference>
<protein>
    <recommendedName>
        <fullName evidence="1">Peptidase MA-like domain-containing protein</fullName>
    </recommendedName>
</protein>
<feature type="non-terminal residue" evidence="2">
    <location>
        <position position="1"/>
    </location>
</feature>
<accession>X1QJ41</accession>
<dbReference type="EMBL" id="BARV01033875">
    <property type="protein sequence ID" value="GAI54846.1"/>
    <property type="molecule type" value="Genomic_DNA"/>
</dbReference>
<reference evidence="2" key="1">
    <citation type="journal article" date="2014" name="Front. Microbiol.">
        <title>High frequency of phylogenetically diverse reductive dehalogenase-homologous genes in deep subseafloor sedimentary metagenomes.</title>
        <authorList>
            <person name="Kawai M."/>
            <person name="Futagami T."/>
            <person name="Toyoda A."/>
            <person name="Takaki Y."/>
            <person name="Nishi S."/>
            <person name="Hori S."/>
            <person name="Arai W."/>
            <person name="Tsubouchi T."/>
            <person name="Morono Y."/>
            <person name="Uchiyama I."/>
            <person name="Ito T."/>
            <person name="Fujiyama A."/>
            <person name="Inagaki F."/>
            <person name="Takami H."/>
        </authorList>
    </citation>
    <scope>NUCLEOTIDE SEQUENCE</scope>
    <source>
        <strain evidence="2">Expedition CK06-06</strain>
    </source>
</reference>
<feature type="domain" description="Peptidase MA-like" evidence="1">
    <location>
        <begin position="1"/>
        <end position="197"/>
    </location>
</feature>
<dbReference type="AlphaFoldDB" id="X1QJ41"/>
<dbReference type="InterPro" id="IPR039568">
    <property type="entry name" value="Peptidase_MA-like_dom"/>
</dbReference>
<evidence type="ECO:0000259" key="1">
    <source>
        <dbReference type="Pfam" id="PF13485"/>
    </source>
</evidence>
<comment type="caution">
    <text evidence="2">The sequence shown here is derived from an EMBL/GenBank/DDBJ whole genome shotgun (WGS) entry which is preliminary data.</text>
</comment>